<dbReference type="SUPFAM" id="SSF53187">
    <property type="entry name" value="Zn-dependent exopeptidases"/>
    <property type="match status" value="1"/>
</dbReference>
<keyword evidence="2" id="KW-0479">Metal-binding</keyword>
<evidence type="ECO:0000256" key="3">
    <source>
        <dbReference type="ARBA" id="ARBA00022801"/>
    </source>
</evidence>
<gene>
    <name evidence="6" type="ORF">MBBTH_12200</name>
</gene>
<dbReference type="GO" id="GO:0016788">
    <property type="term" value="F:hydrolase activity, acting on ester bonds"/>
    <property type="evidence" value="ECO:0007669"/>
    <property type="project" value="InterPro"/>
</dbReference>
<dbReference type="Pfam" id="PF24827">
    <property type="entry name" value="AstE_AspA_cat"/>
    <property type="match status" value="1"/>
</dbReference>
<evidence type="ECO:0000313" key="6">
    <source>
        <dbReference type="EMBL" id="PWB86808.1"/>
    </source>
</evidence>
<evidence type="ECO:0000256" key="1">
    <source>
        <dbReference type="ARBA" id="ARBA00001947"/>
    </source>
</evidence>
<keyword evidence="3" id="KW-0378">Hydrolase</keyword>
<dbReference type="Gene3D" id="3.40.630.10">
    <property type="entry name" value="Zn peptidases"/>
    <property type="match status" value="1"/>
</dbReference>
<dbReference type="PANTHER" id="PTHR37326:SF1">
    <property type="entry name" value="BLL3975 PROTEIN"/>
    <property type="match status" value="1"/>
</dbReference>
<evidence type="ECO:0000313" key="7">
    <source>
        <dbReference type="Proteomes" id="UP000251717"/>
    </source>
</evidence>
<comment type="cofactor">
    <cofactor evidence="1">
        <name>Zn(2+)</name>
        <dbReference type="ChEBI" id="CHEBI:29105"/>
    </cofactor>
</comment>
<organism evidence="6 7">
    <name type="scientific">Methanobrevibacter thaueri</name>
    <dbReference type="NCBI Taxonomy" id="190975"/>
    <lineage>
        <taxon>Archaea</taxon>
        <taxon>Methanobacteriati</taxon>
        <taxon>Methanobacteriota</taxon>
        <taxon>Methanomada group</taxon>
        <taxon>Methanobacteria</taxon>
        <taxon>Methanobacteriales</taxon>
        <taxon>Methanobacteriaceae</taxon>
        <taxon>Methanobrevibacter</taxon>
    </lineage>
</organism>
<dbReference type="InterPro" id="IPR055438">
    <property type="entry name" value="AstE_AspA_cat"/>
</dbReference>
<dbReference type="GO" id="GO:0046872">
    <property type="term" value="F:metal ion binding"/>
    <property type="evidence" value="ECO:0007669"/>
    <property type="project" value="UniProtKB-KW"/>
</dbReference>
<dbReference type="Proteomes" id="UP000251717">
    <property type="component" value="Unassembled WGS sequence"/>
</dbReference>
<dbReference type="InterPro" id="IPR053138">
    <property type="entry name" value="N-alpha-Ac-DABA_deacetylase"/>
</dbReference>
<dbReference type="EMBL" id="MZGS01000023">
    <property type="protein sequence ID" value="PWB86808.1"/>
    <property type="molecule type" value="Genomic_DNA"/>
</dbReference>
<proteinExistence type="predicted"/>
<keyword evidence="4" id="KW-0862">Zinc</keyword>
<reference evidence="6 7" key="1">
    <citation type="submission" date="2017-03" db="EMBL/GenBank/DDBJ databases">
        <title>Genome sequence of Methanobrevibacter thaueri.</title>
        <authorList>
            <person name="Poehlein A."/>
            <person name="Seedorf H."/>
            <person name="Daniel R."/>
        </authorList>
    </citation>
    <scope>NUCLEOTIDE SEQUENCE [LARGE SCALE GENOMIC DNA]</scope>
    <source>
        <strain evidence="6 7">DSM 11995</strain>
    </source>
</reference>
<sequence length="401" mass="43870">MKRIYLVLLLTAVLLSISAVSATDDFAISNDTLEIDNVDEMPLQNQADLNQGEELQSDDDPALETSTDTVANDTKKVQVPSKATTKNVKSTYGTPAKFTLKLTDQDGEGISGKLVTFKVNDKVYKIKTDSKGIATLKLNYKAGKYTIKYSVSGFTGKNTYTVNNKVTMTILKWGNKGDVSKINLIKKNMPKNKWVKEAVDATKKGNPLLKFQGGKGKTVFITAGVHGNELSSQVAAMKLINYLSKHPIKGTVYVIPFVNINAITHKVRHTGTDYNRVAHKSGTISNKIVNLVSKYDCDAYGDFHTTQPGGIPGKDIVMGSAGPAKKCKSMTNYIAKHAKVHKKIYKYAGEQYPGALADNVNKKGIPGVICEVMLPHNTVTAKTVKTSYSMMRYLLKFNSVI</sequence>
<dbReference type="InterPro" id="IPR013783">
    <property type="entry name" value="Ig-like_fold"/>
</dbReference>
<dbReference type="RefSeq" id="WP_165814043.1">
    <property type="nucleotide sequence ID" value="NZ_MZGS01000023.1"/>
</dbReference>
<keyword evidence="7" id="KW-1185">Reference proteome</keyword>
<evidence type="ECO:0000256" key="2">
    <source>
        <dbReference type="ARBA" id="ARBA00022723"/>
    </source>
</evidence>
<name>A0A315XLD2_9EURY</name>
<comment type="caution">
    <text evidence="6">The sequence shown here is derived from an EMBL/GenBank/DDBJ whole genome shotgun (WGS) entry which is preliminary data.</text>
</comment>
<dbReference type="PANTHER" id="PTHR37326">
    <property type="entry name" value="BLL3975 PROTEIN"/>
    <property type="match status" value="1"/>
</dbReference>
<evidence type="ECO:0000256" key="4">
    <source>
        <dbReference type="ARBA" id="ARBA00022833"/>
    </source>
</evidence>
<dbReference type="OrthoDB" id="69383at2157"/>
<dbReference type="AlphaFoldDB" id="A0A315XLD2"/>
<feature type="domain" description="Succinylglutamate desuccinylase/Aspartoacylase catalytic" evidence="5">
    <location>
        <begin position="216"/>
        <end position="277"/>
    </location>
</feature>
<evidence type="ECO:0000259" key="5">
    <source>
        <dbReference type="Pfam" id="PF24827"/>
    </source>
</evidence>
<protein>
    <submittedName>
        <fullName evidence="6">Succinylglutamate desuccinylase / aspartoacylase family protein</fullName>
    </submittedName>
</protein>
<accession>A0A315XLD2</accession>
<dbReference type="Gene3D" id="2.60.40.10">
    <property type="entry name" value="Immunoglobulins"/>
    <property type="match status" value="1"/>
</dbReference>